<dbReference type="Pfam" id="PF08327">
    <property type="entry name" value="AHSA1"/>
    <property type="match status" value="1"/>
</dbReference>
<dbReference type="InterPro" id="IPR013538">
    <property type="entry name" value="ASHA1/2-like_C"/>
</dbReference>
<protein>
    <submittedName>
        <fullName evidence="3">SRPBCC family protein</fullName>
    </submittedName>
</protein>
<dbReference type="CDD" id="cd08899">
    <property type="entry name" value="SRPBCC_CalC_Aha1-like_6"/>
    <property type="match status" value="1"/>
</dbReference>
<gene>
    <name evidence="3" type="ORF">GCM10022255_034080</name>
</gene>
<reference evidence="4" key="1">
    <citation type="journal article" date="2019" name="Int. J. Syst. Evol. Microbiol.">
        <title>The Global Catalogue of Microorganisms (GCM) 10K type strain sequencing project: providing services to taxonomists for standard genome sequencing and annotation.</title>
        <authorList>
            <consortium name="The Broad Institute Genomics Platform"/>
            <consortium name="The Broad Institute Genome Sequencing Center for Infectious Disease"/>
            <person name="Wu L."/>
            <person name="Ma J."/>
        </authorList>
    </citation>
    <scope>NUCLEOTIDE SEQUENCE [LARGE SCALE GENOMIC DNA]</scope>
    <source>
        <strain evidence="4">JCM 17441</strain>
    </source>
</reference>
<name>A0ABP8D7W4_9ACTN</name>
<dbReference type="Gene3D" id="3.30.530.20">
    <property type="match status" value="1"/>
</dbReference>
<dbReference type="InterPro" id="IPR023393">
    <property type="entry name" value="START-like_dom_sf"/>
</dbReference>
<feature type="domain" description="Activator of Hsp90 ATPase homologue 1/2-like C-terminal" evidence="2">
    <location>
        <begin position="30"/>
        <end position="136"/>
    </location>
</feature>
<sequence length="172" mass="19561">MFDPGPAADVEYAAAEGGGWTLRFVRDLRHPPERVWRMLTEPDALARWAPFTTDRGLDRTGPATLTMIDGSTGMPMEAEVLLAERPRCLEYTWGEDRLRWELEPDGAATRLTLWHTTADRDFVPKIAAGWHQCVRVMELDLDGTPHPPVRGQDAMHYGWADLEAMYRKTLEI</sequence>
<dbReference type="SUPFAM" id="SSF55961">
    <property type="entry name" value="Bet v1-like"/>
    <property type="match status" value="1"/>
</dbReference>
<comment type="similarity">
    <text evidence="1">Belongs to the AHA1 family.</text>
</comment>
<dbReference type="Proteomes" id="UP001500620">
    <property type="component" value="Unassembled WGS sequence"/>
</dbReference>
<accession>A0ABP8D7W4</accession>
<keyword evidence="4" id="KW-1185">Reference proteome</keyword>
<proteinExistence type="inferred from homology"/>
<dbReference type="EMBL" id="BAABAT010000008">
    <property type="protein sequence ID" value="GAA4249547.1"/>
    <property type="molecule type" value="Genomic_DNA"/>
</dbReference>
<evidence type="ECO:0000313" key="4">
    <source>
        <dbReference type="Proteomes" id="UP001500620"/>
    </source>
</evidence>
<evidence type="ECO:0000256" key="1">
    <source>
        <dbReference type="ARBA" id="ARBA00006817"/>
    </source>
</evidence>
<organism evidence="3 4">
    <name type="scientific">Dactylosporangium darangshiense</name>
    <dbReference type="NCBI Taxonomy" id="579108"/>
    <lineage>
        <taxon>Bacteria</taxon>
        <taxon>Bacillati</taxon>
        <taxon>Actinomycetota</taxon>
        <taxon>Actinomycetes</taxon>
        <taxon>Micromonosporales</taxon>
        <taxon>Micromonosporaceae</taxon>
        <taxon>Dactylosporangium</taxon>
    </lineage>
</organism>
<evidence type="ECO:0000259" key="2">
    <source>
        <dbReference type="Pfam" id="PF08327"/>
    </source>
</evidence>
<comment type="caution">
    <text evidence="3">The sequence shown here is derived from an EMBL/GenBank/DDBJ whole genome shotgun (WGS) entry which is preliminary data.</text>
</comment>
<dbReference type="RefSeq" id="WP_345127860.1">
    <property type="nucleotide sequence ID" value="NZ_BAABAT010000008.1"/>
</dbReference>
<evidence type="ECO:0000313" key="3">
    <source>
        <dbReference type="EMBL" id="GAA4249547.1"/>
    </source>
</evidence>